<dbReference type="InterPro" id="IPR021848">
    <property type="entry name" value="HODM_asu-like"/>
</dbReference>
<evidence type="ECO:0000313" key="2">
    <source>
        <dbReference type="Proteomes" id="UP001521184"/>
    </source>
</evidence>
<name>A0ABR3TWR6_9PEZI</name>
<keyword evidence="2" id="KW-1185">Reference proteome</keyword>
<protein>
    <submittedName>
        <fullName evidence="1">Uncharacterized protein</fullName>
    </submittedName>
</protein>
<proteinExistence type="predicted"/>
<organism evidence="1 2">
    <name type="scientific">Diplodia intermedia</name>
    <dbReference type="NCBI Taxonomy" id="856260"/>
    <lineage>
        <taxon>Eukaryota</taxon>
        <taxon>Fungi</taxon>
        <taxon>Dikarya</taxon>
        <taxon>Ascomycota</taxon>
        <taxon>Pezizomycotina</taxon>
        <taxon>Dothideomycetes</taxon>
        <taxon>Dothideomycetes incertae sedis</taxon>
        <taxon>Botryosphaeriales</taxon>
        <taxon>Botryosphaeriaceae</taxon>
        <taxon>Diplodia</taxon>
    </lineage>
</organism>
<accession>A0ABR3TWR6</accession>
<gene>
    <name evidence="1" type="ORF">SLS58_003440</name>
</gene>
<sequence length="231" mass="25906">MALRPCAPSDWLRLDALHAARMAHKRRALRTHGWQPVGGAMACRPEAAGAVGELLAMLAAYLPARFPGLWAREGEGERWLRNKATGEAFEVVAPWGGFFKKVTADRLVMRVNWGINEREELFFLDGTHLYEGDEASADPNIDIDQVQLRVERQVLRRLPKSGAICMLTKTYLYRLVDITKEPGVAARLGGMLHKLPEKFAFYKRKPVWGNVVLAYLDEMAVKHPALATDGE</sequence>
<evidence type="ECO:0000313" key="1">
    <source>
        <dbReference type="EMBL" id="KAL1646020.1"/>
    </source>
</evidence>
<dbReference type="EMBL" id="JAKEKT020000017">
    <property type="protein sequence ID" value="KAL1646020.1"/>
    <property type="molecule type" value="Genomic_DNA"/>
</dbReference>
<dbReference type="Proteomes" id="UP001521184">
    <property type="component" value="Unassembled WGS sequence"/>
</dbReference>
<reference evidence="1 2" key="1">
    <citation type="journal article" date="2023" name="Plant Dis.">
        <title>First Report of Diplodia intermedia Causing Canker and Dieback Diseases on Apple Trees in Canada.</title>
        <authorList>
            <person name="Ellouze W."/>
            <person name="Ilyukhin E."/>
            <person name="Sulman M."/>
            <person name="Ali S."/>
        </authorList>
    </citation>
    <scope>NUCLEOTIDE SEQUENCE [LARGE SCALE GENOMIC DNA]</scope>
    <source>
        <strain evidence="1 2">M45-28</strain>
    </source>
</reference>
<comment type="caution">
    <text evidence="1">The sequence shown here is derived from an EMBL/GenBank/DDBJ whole genome shotgun (WGS) entry which is preliminary data.</text>
</comment>
<dbReference type="Pfam" id="PF11927">
    <property type="entry name" value="HODM_asu-like"/>
    <property type="match status" value="2"/>
</dbReference>